<dbReference type="EMBL" id="JBHSMU010000015">
    <property type="protein sequence ID" value="MFC5461664.1"/>
    <property type="molecule type" value="Genomic_DNA"/>
</dbReference>
<sequence>MQLSTYRNIVRASALYDLVFTAALAMPWTQALAHQLMSGLNVALGGAPLPPFASFHMFIAGLLGSVVVVWSSLRLRRPSLELGRYDGMARFLFSAWMAWTLAQGGAPVLWLLLVPEAAWGVVQWWPVRSQAGASRRQMISPLRATSRTR</sequence>
<keyword evidence="3" id="KW-1185">Reference proteome</keyword>
<evidence type="ECO:0000256" key="1">
    <source>
        <dbReference type="SAM" id="Phobius"/>
    </source>
</evidence>
<comment type="caution">
    <text evidence="2">The sequence shown here is derived from an EMBL/GenBank/DDBJ whole genome shotgun (WGS) entry which is preliminary data.</text>
</comment>
<name>A0ABW0L7F8_9BURK</name>
<proteinExistence type="predicted"/>
<dbReference type="Proteomes" id="UP001596050">
    <property type="component" value="Unassembled WGS sequence"/>
</dbReference>
<reference evidence="3" key="1">
    <citation type="journal article" date="2019" name="Int. J. Syst. Evol. Microbiol.">
        <title>The Global Catalogue of Microorganisms (GCM) 10K type strain sequencing project: providing services to taxonomists for standard genome sequencing and annotation.</title>
        <authorList>
            <consortium name="The Broad Institute Genomics Platform"/>
            <consortium name="The Broad Institute Genome Sequencing Center for Infectious Disease"/>
            <person name="Wu L."/>
            <person name="Ma J."/>
        </authorList>
    </citation>
    <scope>NUCLEOTIDE SEQUENCE [LARGE SCALE GENOMIC DNA]</scope>
    <source>
        <strain evidence="3">KACC 12649</strain>
    </source>
</reference>
<accession>A0ABW0L7F8</accession>
<feature type="transmembrane region" description="Helical" evidence="1">
    <location>
        <begin position="12"/>
        <end position="33"/>
    </location>
</feature>
<dbReference type="RefSeq" id="WP_379785114.1">
    <property type="nucleotide sequence ID" value="NZ_JBHSMU010000015.1"/>
</dbReference>
<evidence type="ECO:0000313" key="3">
    <source>
        <dbReference type="Proteomes" id="UP001596050"/>
    </source>
</evidence>
<keyword evidence="1" id="KW-0812">Transmembrane</keyword>
<organism evidence="2 3">
    <name type="scientific">Massilia niabensis</name>
    <dbReference type="NCBI Taxonomy" id="544910"/>
    <lineage>
        <taxon>Bacteria</taxon>
        <taxon>Pseudomonadati</taxon>
        <taxon>Pseudomonadota</taxon>
        <taxon>Betaproteobacteria</taxon>
        <taxon>Burkholderiales</taxon>
        <taxon>Oxalobacteraceae</taxon>
        <taxon>Telluria group</taxon>
        <taxon>Massilia</taxon>
    </lineage>
</organism>
<protein>
    <submittedName>
        <fullName evidence="2">Uncharacterized protein</fullName>
    </submittedName>
</protein>
<keyword evidence="1" id="KW-1133">Transmembrane helix</keyword>
<evidence type="ECO:0000313" key="2">
    <source>
        <dbReference type="EMBL" id="MFC5461664.1"/>
    </source>
</evidence>
<keyword evidence="1" id="KW-0472">Membrane</keyword>
<feature type="transmembrane region" description="Helical" evidence="1">
    <location>
        <begin position="53"/>
        <end position="73"/>
    </location>
</feature>
<gene>
    <name evidence="2" type="ORF">ACFPN5_17785</name>
</gene>